<sequence length="96" mass="10559">MNTGWDAWRGFTSSRGQALHKENAKKTKGIIYISFCRVEASSQSTSDSPTTCPRILLSGPAGSEIYQEMLVKVLAENFEAKLMIVDSLLLPGVDQH</sequence>
<organism evidence="1 2">
    <name type="scientific">Raphanus sativus</name>
    <name type="common">Radish</name>
    <name type="synonym">Raphanus raphanistrum var. sativus</name>
    <dbReference type="NCBI Taxonomy" id="3726"/>
    <lineage>
        <taxon>Eukaryota</taxon>
        <taxon>Viridiplantae</taxon>
        <taxon>Streptophyta</taxon>
        <taxon>Embryophyta</taxon>
        <taxon>Tracheophyta</taxon>
        <taxon>Spermatophyta</taxon>
        <taxon>Magnoliopsida</taxon>
        <taxon>eudicotyledons</taxon>
        <taxon>Gunneridae</taxon>
        <taxon>Pentapetalae</taxon>
        <taxon>rosids</taxon>
        <taxon>malvids</taxon>
        <taxon>Brassicales</taxon>
        <taxon>Brassicaceae</taxon>
        <taxon>Brassiceae</taxon>
        <taxon>Raphanus</taxon>
    </lineage>
</organism>
<dbReference type="GeneID" id="108861977"/>
<proteinExistence type="predicted"/>
<name>A0A9W3DTL1_RAPSA</name>
<dbReference type="RefSeq" id="XP_056866968.1">
    <property type="nucleotide sequence ID" value="XM_057010988.1"/>
</dbReference>
<evidence type="ECO:0000313" key="1">
    <source>
        <dbReference type="Proteomes" id="UP000504610"/>
    </source>
</evidence>
<reference evidence="1" key="1">
    <citation type="journal article" date="2019" name="Database">
        <title>The radish genome database (RadishGD): an integrated information resource for radish genomics.</title>
        <authorList>
            <person name="Yu H.J."/>
            <person name="Baek S."/>
            <person name="Lee Y.J."/>
            <person name="Cho A."/>
            <person name="Mun J.H."/>
        </authorList>
    </citation>
    <scope>NUCLEOTIDE SEQUENCE [LARGE SCALE GENOMIC DNA]</scope>
    <source>
        <strain evidence="1">cv. WK10039</strain>
    </source>
</reference>
<gene>
    <name evidence="2" type="primary">LOC108861977</name>
</gene>
<protein>
    <submittedName>
        <fullName evidence="2">Uncharacterized protein LOC108861977 isoform X2</fullName>
    </submittedName>
</protein>
<evidence type="ECO:0000313" key="2">
    <source>
        <dbReference type="RefSeq" id="XP_056866968.1"/>
    </source>
</evidence>
<reference evidence="2" key="2">
    <citation type="submission" date="2025-08" db="UniProtKB">
        <authorList>
            <consortium name="RefSeq"/>
        </authorList>
    </citation>
    <scope>IDENTIFICATION</scope>
    <source>
        <tissue evidence="2">Leaf</tissue>
    </source>
</reference>
<dbReference type="AlphaFoldDB" id="A0A9W3DTL1"/>
<dbReference type="Proteomes" id="UP000504610">
    <property type="component" value="Chromosome 5"/>
</dbReference>
<accession>A0A9W3DTL1</accession>
<keyword evidence="1" id="KW-1185">Reference proteome</keyword>